<keyword evidence="2" id="KW-1185">Reference proteome</keyword>
<sequence length="73" mass="8636">MEFVRQAWLKDINEMKEHDEQDMEVDTISELDVTMSDVRSEFSEYSTISRSLFGMIDDANIQPSKETRIKIKF</sequence>
<organism evidence="3">
    <name type="scientific">Brugia pahangi</name>
    <name type="common">Filarial nematode worm</name>
    <dbReference type="NCBI Taxonomy" id="6280"/>
    <lineage>
        <taxon>Eukaryota</taxon>
        <taxon>Metazoa</taxon>
        <taxon>Ecdysozoa</taxon>
        <taxon>Nematoda</taxon>
        <taxon>Chromadorea</taxon>
        <taxon>Rhabditida</taxon>
        <taxon>Spirurina</taxon>
        <taxon>Spiruromorpha</taxon>
        <taxon>Filarioidea</taxon>
        <taxon>Onchocercidae</taxon>
        <taxon>Brugia</taxon>
    </lineage>
</organism>
<reference evidence="3" key="1">
    <citation type="submission" date="2017-02" db="UniProtKB">
        <authorList>
            <consortium name="WormBaseParasite"/>
        </authorList>
    </citation>
    <scope>IDENTIFICATION</scope>
</reference>
<gene>
    <name evidence="1" type="ORF">BPAG_LOCUS5170</name>
</gene>
<reference evidence="1 2" key="2">
    <citation type="submission" date="2018-11" db="EMBL/GenBank/DDBJ databases">
        <authorList>
            <consortium name="Pathogen Informatics"/>
        </authorList>
    </citation>
    <scope>NUCLEOTIDE SEQUENCE [LARGE SCALE GENOMIC DNA]</scope>
</reference>
<proteinExistence type="predicted"/>
<evidence type="ECO:0000313" key="3">
    <source>
        <dbReference type="WBParaSite" id="BPAG_0000520601-mRNA-1"/>
    </source>
</evidence>
<evidence type="ECO:0000313" key="2">
    <source>
        <dbReference type="Proteomes" id="UP000278627"/>
    </source>
</evidence>
<protein>
    <submittedName>
        <fullName evidence="3">Movement protein</fullName>
    </submittedName>
</protein>
<name>A0A0N4TAG9_BRUPA</name>
<accession>A0A0N4TAG9</accession>
<dbReference type="EMBL" id="UZAD01003326">
    <property type="protein sequence ID" value="VDN86356.1"/>
    <property type="molecule type" value="Genomic_DNA"/>
</dbReference>
<dbReference type="AlphaFoldDB" id="A0A0N4TAG9"/>
<evidence type="ECO:0000313" key="1">
    <source>
        <dbReference type="EMBL" id="VDN86356.1"/>
    </source>
</evidence>
<dbReference type="WBParaSite" id="BPAG_0000520601-mRNA-1">
    <property type="protein sequence ID" value="BPAG_0000520601-mRNA-1"/>
    <property type="gene ID" value="BPAG_0000520601"/>
</dbReference>
<dbReference type="Proteomes" id="UP000278627">
    <property type="component" value="Unassembled WGS sequence"/>
</dbReference>
<dbReference type="STRING" id="6280.A0A0N4TAG9"/>